<dbReference type="InterPro" id="IPR019775">
    <property type="entry name" value="WD40_repeat_CS"/>
</dbReference>
<evidence type="ECO:0000313" key="8">
    <source>
        <dbReference type="Proteomes" id="UP000694560"/>
    </source>
</evidence>
<dbReference type="InterPro" id="IPR007714">
    <property type="entry name" value="CFA20_dom"/>
</dbReference>
<feature type="repeat" description="WD" evidence="3">
    <location>
        <begin position="1112"/>
        <end position="1153"/>
    </location>
</feature>
<reference evidence="7" key="2">
    <citation type="submission" date="2025-09" db="UniProtKB">
        <authorList>
            <consortium name="Ensembl"/>
        </authorList>
    </citation>
    <scope>IDENTIFICATION</scope>
</reference>
<dbReference type="InterPro" id="IPR055441">
    <property type="entry name" value="Beta-prop_WDR90_POC16_2nd"/>
</dbReference>
<dbReference type="PROSITE" id="PS50082">
    <property type="entry name" value="WD_REPEATS_2"/>
    <property type="match status" value="4"/>
</dbReference>
<dbReference type="GO" id="GO:0005929">
    <property type="term" value="C:cilium"/>
    <property type="evidence" value="ECO:0007669"/>
    <property type="project" value="UniProtKB-ARBA"/>
</dbReference>
<dbReference type="InterPro" id="IPR036322">
    <property type="entry name" value="WD40_repeat_dom_sf"/>
</dbReference>
<evidence type="ECO:0000256" key="2">
    <source>
        <dbReference type="ARBA" id="ARBA00022737"/>
    </source>
</evidence>
<feature type="repeat" description="WD" evidence="3">
    <location>
        <begin position="1435"/>
        <end position="1465"/>
    </location>
</feature>
<evidence type="ECO:0000256" key="1">
    <source>
        <dbReference type="ARBA" id="ARBA00022574"/>
    </source>
</evidence>
<dbReference type="InterPro" id="IPR001680">
    <property type="entry name" value="WD40_rpt"/>
</dbReference>
<dbReference type="Gene3D" id="2.130.10.10">
    <property type="entry name" value="YVTN repeat-like/Quinoprotein amine dehydrogenase"/>
    <property type="match status" value="6"/>
</dbReference>
<evidence type="ECO:0000259" key="4">
    <source>
        <dbReference type="Pfam" id="PF05018"/>
    </source>
</evidence>
<protein>
    <submittedName>
        <fullName evidence="7">WD repeat domain 90</fullName>
    </submittedName>
</protein>
<dbReference type="SMART" id="SM00320">
    <property type="entry name" value="WD40"/>
    <property type="match status" value="19"/>
</dbReference>
<keyword evidence="2" id="KW-0677">Repeat</keyword>
<feature type="domain" description="WDR90 4th beta-propeller" evidence="5">
    <location>
        <begin position="1347"/>
        <end position="1665"/>
    </location>
</feature>
<feature type="repeat" description="WD" evidence="3">
    <location>
        <begin position="1341"/>
        <end position="1382"/>
    </location>
</feature>
<keyword evidence="8" id="KW-1185">Reference proteome</keyword>
<sequence length="1666" mass="181902">MTIPVLAAWQRPYLNIFKHFRVEEWKRSAKEGDVAALTDTRMKGTVYRIRGSDPASSYLQLPRKGTQSLGLTGRYLYLLFKPLARKHFLVHLDVTTEENQVVRISFSSLFKEFKSTATWLQFPFICAPGAAPADARWTCLVLDLPSIVTQYLNRRYSHLRGVKLCCNLLVKNLCTSDLLFEPAIPCARLGDLSCRGVTPMPRELAFPVPKGAKWHDLYDYIRYGCSRSHCGSQPSPLPGERAASVLQREPSTGVGVTHGSGLALSMLVLCGFLSQGLIPDPILKLRTIIGFGGCSTKWALWTRDSTAVVYPCHAVIVTLLLKTGQQRFFLGHTDKVAGLAFNGSSTVLASAQAGPRSVGRLWDFPSGTCLCFSPALCSCSFSHSGAVLCGVGKDGHGKTMVVVWNTAQVTRGGGVAVLAKAHTDVDIQAMKIAFFDDTRMVSCGRDNIRLWRLRGGALRSCPLNLGEYHSLDFTDLAFEERRGPEQGLEDRALFVCSRSGHVLEVDYKKVCVRSARRLLPAKPRGDSEEQVSFFGFSGPGIAINSISMSLTFCATGSEDGYVRLWPLDFSAAVLEAEHEASVTSVCISPDSRKVLSTTTTGNLGYLDIQARDYNTLMRSHKGSVLGFSLEGRWRQIATVSQDGTIRVWDLASMQQLYDFSAAGETPCTVAFHPCWKMLACGFDSGVVRTFSLAASDLLLEHRQHRTAITGLTFSPNGSFMFSSCLQGTLALYSFVARKTQVLRVLGNVVARDAGSSVDTLVVSGDSRLLAFVGPCKYVVTVMEACSLDELLRVDISLLDVHSTILDSAVKVYFGPVPQGELLVSTSSNKILVLDAKTGRLVREVSPVHKLTCSSLALSKDGQYLLTAGDKVIKVWDYRICALSQVFIGHSEPVRQVAFTPDQQHVVSVGDAIFLWDFLAPPTVVRSSPTRYQCWTVPFPLEKPKVVSETPRQMVPLPLLSSPPLLAWICVGCVFEDTLTFSSVGVDAPDQTILPEFILSLCLFFSQSFSSPPVGSEVLKLKAVIGYNGNGRGNMVWNPDTGFFAYSCGCVIVVEDLHSGSQNHWLAHAEEISTLALSHDAQVLASASGRKDGDSHCQICIWSTQDGACTAELFHHETQVQAMAFSWDDRFLVTIGDDQTLALWSTHTYELLLSTCVSEPLHDVAFSPVSHRDLACVGREAVMFWLLEQQGAAVRLKVHRAPAPDVLGLVELTSLCYGADTLLYSGTNSGQICVWDTETNSCFMTWEADEGEIGVLVCRHSRLVSGSNTKRIRLWSVATVQELRLRGPDARSGSVLLEHEITLDGTIVSAAFDDSLEMGIVGTTAGTLWYINWVESTSIRLISGHKNKVTEVCFSPGETHCATCGEDGSVRIWALGSTELVVQFQVLNQSCQCLAWKPRPIGVTPCPAESQHVVAGYSDGTVRVFSVSRTEMELKMHPHAAALTAIAYSTDGEMILSGSKDGIVAVSSPRTGMTNHVLADHKGSPITVLQCTRKQYHDFGVEGGELWLASSSDRRVSVWAADWLQDKCELLDWLSFPAPAGPEVSGLDSLPPSLAAFCPWEHGVLVYAGFGMQKEALFYSLRRKQVLRKISLPAFATSLSLSPAVPFMAIGFGGEYRLLRLQPCPAGEPQDYAGHDDTVHLCRFAPSGRRLLTASHSAVLVWELTGA</sequence>
<feature type="domain" description="WDR90/POC16 second beta-propeller" evidence="6">
    <location>
        <begin position="629"/>
        <end position="916"/>
    </location>
</feature>
<dbReference type="Pfam" id="PF00400">
    <property type="entry name" value="WD40"/>
    <property type="match status" value="2"/>
</dbReference>
<organism evidence="7 8">
    <name type="scientific">Malurus cyaneus samueli</name>
    <dbReference type="NCBI Taxonomy" id="2593467"/>
    <lineage>
        <taxon>Eukaryota</taxon>
        <taxon>Metazoa</taxon>
        <taxon>Chordata</taxon>
        <taxon>Craniata</taxon>
        <taxon>Vertebrata</taxon>
        <taxon>Euteleostomi</taxon>
        <taxon>Archelosauria</taxon>
        <taxon>Archosauria</taxon>
        <taxon>Dinosauria</taxon>
        <taxon>Saurischia</taxon>
        <taxon>Theropoda</taxon>
        <taxon>Coelurosauria</taxon>
        <taxon>Aves</taxon>
        <taxon>Neognathae</taxon>
        <taxon>Neoaves</taxon>
        <taxon>Telluraves</taxon>
        <taxon>Australaves</taxon>
        <taxon>Passeriformes</taxon>
        <taxon>Meliphagoidea</taxon>
        <taxon>Maluridae</taxon>
        <taxon>Malurus</taxon>
    </lineage>
</organism>
<reference evidence="7" key="1">
    <citation type="submission" date="2025-08" db="UniProtKB">
        <authorList>
            <consortium name="Ensembl"/>
        </authorList>
    </citation>
    <scope>IDENTIFICATION</scope>
</reference>
<feature type="repeat" description="WD" evidence="3">
    <location>
        <begin position="617"/>
        <end position="658"/>
    </location>
</feature>
<dbReference type="InterPro" id="IPR050630">
    <property type="entry name" value="WD_repeat_EMAP"/>
</dbReference>
<accession>A0A8C5U797</accession>
<dbReference type="SUPFAM" id="SSF50998">
    <property type="entry name" value="Quinoprotein alcohol dehydrogenase-like"/>
    <property type="match status" value="2"/>
</dbReference>
<dbReference type="OrthoDB" id="6252103at2759"/>
<dbReference type="InterPro" id="IPR015943">
    <property type="entry name" value="WD40/YVTN_repeat-like_dom_sf"/>
</dbReference>
<feature type="domain" description="CFA20" evidence="4">
    <location>
        <begin position="8"/>
        <end position="181"/>
    </location>
</feature>
<dbReference type="PROSITE" id="PS50294">
    <property type="entry name" value="WD_REPEATS_REGION"/>
    <property type="match status" value="3"/>
</dbReference>
<evidence type="ECO:0000313" key="7">
    <source>
        <dbReference type="Ensembl" id="ENSMCSP00000018927.1"/>
    </source>
</evidence>
<dbReference type="SUPFAM" id="SSF50978">
    <property type="entry name" value="WD40 repeat-like"/>
    <property type="match status" value="1"/>
</dbReference>
<dbReference type="GO" id="GO:0005814">
    <property type="term" value="C:centriole"/>
    <property type="evidence" value="ECO:0007669"/>
    <property type="project" value="TreeGrafter"/>
</dbReference>
<dbReference type="PANTHER" id="PTHR13720">
    <property type="entry name" value="WD-40 REPEAT PROTEIN"/>
    <property type="match status" value="1"/>
</dbReference>
<dbReference type="Pfam" id="PF23342">
    <property type="entry name" value="WDR90_beta-prop_4th"/>
    <property type="match status" value="1"/>
</dbReference>
<dbReference type="SUPFAM" id="SSF50974">
    <property type="entry name" value="Nitrous oxide reductase, N-terminal domain"/>
    <property type="match status" value="1"/>
</dbReference>
<proteinExistence type="predicted"/>
<evidence type="ECO:0000259" key="5">
    <source>
        <dbReference type="Pfam" id="PF23342"/>
    </source>
</evidence>
<dbReference type="Proteomes" id="UP000694560">
    <property type="component" value="Unplaced"/>
</dbReference>
<dbReference type="Ensembl" id="ENSMCST00000019402.1">
    <property type="protein sequence ID" value="ENSMCSP00000018927.1"/>
    <property type="gene ID" value="ENSMCSG00000013246.1"/>
</dbReference>
<name>A0A8C5U797_9PASS</name>
<dbReference type="Pfam" id="PF05018">
    <property type="entry name" value="CFA20_dom"/>
    <property type="match status" value="1"/>
</dbReference>
<keyword evidence="1 3" id="KW-0853">WD repeat</keyword>
<dbReference type="Pfam" id="PF23393">
    <property type="entry name" value="Beta-prop_WDR90_POC16_2nd"/>
    <property type="match status" value="1"/>
</dbReference>
<evidence type="ECO:0000256" key="3">
    <source>
        <dbReference type="PROSITE-ProRule" id="PRU00221"/>
    </source>
</evidence>
<dbReference type="PROSITE" id="PS00678">
    <property type="entry name" value="WD_REPEATS_1"/>
    <property type="match status" value="1"/>
</dbReference>
<dbReference type="FunFam" id="2.130.10.10:FF:003525">
    <property type="entry name" value="WD repeat domain 90"/>
    <property type="match status" value="1"/>
</dbReference>
<evidence type="ECO:0000259" key="6">
    <source>
        <dbReference type="Pfam" id="PF23393"/>
    </source>
</evidence>
<dbReference type="InterPro" id="IPR055440">
    <property type="entry name" value="Beta-prop_WDR90_4th"/>
</dbReference>
<dbReference type="InterPro" id="IPR011045">
    <property type="entry name" value="N2O_reductase_N"/>
</dbReference>
<dbReference type="InterPro" id="IPR011047">
    <property type="entry name" value="Quinoprotein_ADH-like_sf"/>
</dbReference>
<dbReference type="FunFam" id="2.130.10.10:FF:001066">
    <property type="entry name" value="WD repeat domain 90"/>
    <property type="match status" value="1"/>
</dbReference>
<dbReference type="FunFam" id="2.130.10.10:FF:001417">
    <property type="entry name" value="WD repeat domain 90"/>
    <property type="match status" value="1"/>
</dbReference>
<dbReference type="PANTHER" id="PTHR13720:SF24">
    <property type="entry name" value="WD REPEAT-CONTAINING PROTEIN 90"/>
    <property type="match status" value="1"/>
</dbReference>